<accession>W7TM83</accession>
<reference evidence="11 12" key="1">
    <citation type="journal article" date="2014" name="Mol. Plant">
        <title>Chromosome Scale Genome Assembly and Transcriptome Profiling of Nannochloropsis gaditana in Nitrogen Depletion.</title>
        <authorList>
            <person name="Corteggiani Carpinelli E."/>
            <person name="Telatin A."/>
            <person name="Vitulo N."/>
            <person name="Forcato C."/>
            <person name="D'Angelo M."/>
            <person name="Schiavon R."/>
            <person name="Vezzi A."/>
            <person name="Giacometti G.M."/>
            <person name="Morosinotto T."/>
            <person name="Valle G."/>
        </authorList>
    </citation>
    <scope>NUCLEOTIDE SEQUENCE [LARGE SCALE GENOMIC DNA]</scope>
    <source>
        <strain evidence="11 12">B-31</strain>
    </source>
</reference>
<dbReference type="InterPro" id="IPR015063">
    <property type="entry name" value="USP8_dimer"/>
</dbReference>
<evidence type="ECO:0000256" key="1">
    <source>
        <dbReference type="ARBA" id="ARBA00001947"/>
    </source>
</evidence>
<dbReference type="PROSITE" id="PS50249">
    <property type="entry name" value="MPN"/>
    <property type="match status" value="1"/>
</dbReference>
<evidence type="ECO:0000259" key="10">
    <source>
        <dbReference type="PROSITE" id="PS50249"/>
    </source>
</evidence>
<evidence type="ECO:0000256" key="3">
    <source>
        <dbReference type="ARBA" id="ARBA00022670"/>
    </source>
</evidence>
<dbReference type="InterPro" id="IPR044098">
    <property type="entry name" value="STAMBP/STALP-like_MPN"/>
</dbReference>
<dbReference type="GO" id="GO:0140492">
    <property type="term" value="F:metal-dependent deubiquitinase activity"/>
    <property type="evidence" value="ECO:0007669"/>
    <property type="project" value="InterPro"/>
</dbReference>
<dbReference type="CDD" id="cd08066">
    <property type="entry name" value="MPN_AMSH_like"/>
    <property type="match status" value="1"/>
</dbReference>
<feature type="region of interest" description="Disordered" evidence="9">
    <location>
        <begin position="253"/>
        <end position="284"/>
    </location>
</feature>
<evidence type="ECO:0000256" key="2">
    <source>
        <dbReference type="ARBA" id="ARBA00010981"/>
    </source>
</evidence>
<dbReference type="OrthoDB" id="3640at2759"/>
<keyword evidence="12" id="KW-1185">Reference proteome</keyword>
<comment type="cofactor">
    <cofactor evidence="1">
        <name>Zn(2+)</name>
        <dbReference type="ChEBI" id="CHEBI:29105"/>
    </cofactor>
</comment>
<evidence type="ECO:0000256" key="4">
    <source>
        <dbReference type="ARBA" id="ARBA00022723"/>
    </source>
</evidence>
<dbReference type="Pfam" id="PF08969">
    <property type="entry name" value="USP8_dimer"/>
    <property type="match status" value="1"/>
</dbReference>
<gene>
    <name evidence="11" type="ORF">Naga_100171g2</name>
</gene>
<feature type="region of interest" description="Disordered" evidence="9">
    <location>
        <begin position="1"/>
        <end position="24"/>
    </location>
</feature>
<dbReference type="Gene3D" id="3.40.140.10">
    <property type="entry name" value="Cytidine Deaminase, domain 2"/>
    <property type="match status" value="1"/>
</dbReference>
<dbReference type="GO" id="GO:0005768">
    <property type="term" value="C:endosome"/>
    <property type="evidence" value="ECO:0007669"/>
    <property type="project" value="TreeGrafter"/>
</dbReference>
<dbReference type="SUPFAM" id="SSF140856">
    <property type="entry name" value="USP8 N-terminal domain-like"/>
    <property type="match status" value="1"/>
</dbReference>
<dbReference type="PANTHER" id="PTHR12947:SF13">
    <property type="entry name" value="FI19924P1"/>
    <property type="match status" value="1"/>
</dbReference>
<evidence type="ECO:0000256" key="9">
    <source>
        <dbReference type="SAM" id="MobiDB-lite"/>
    </source>
</evidence>
<evidence type="ECO:0000256" key="7">
    <source>
        <dbReference type="ARBA" id="ARBA00022833"/>
    </source>
</evidence>
<proteinExistence type="inferred from homology"/>
<keyword evidence="4" id="KW-0479">Metal-binding</keyword>
<organism evidence="11 12">
    <name type="scientific">Nannochloropsis gaditana</name>
    <dbReference type="NCBI Taxonomy" id="72520"/>
    <lineage>
        <taxon>Eukaryota</taxon>
        <taxon>Sar</taxon>
        <taxon>Stramenopiles</taxon>
        <taxon>Ochrophyta</taxon>
        <taxon>Eustigmatophyceae</taxon>
        <taxon>Eustigmatales</taxon>
        <taxon>Monodopsidaceae</taxon>
        <taxon>Nannochloropsis</taxon>
    </lineage>
</organism>
<dbReference type="GO" id="GO:0070536">
    <property type="term" value="P:protein K63-linked deubiquitination"/>
    <property type="evidence" value="ECO:0007669"/>
    <property type="project" value="InterPro"/>
</dbReference>
<evidence type="ECO:0000313" key="12">
    <source>
        <dbReference type="Proteomes" id="UP000019335"/>
    </source>
</evidence>
<dbReference type="InterPro" id="IPR037518">
    <property type="entry name" value="MPN"/>
</dbReference>
<comment type="similarity">
    <text evidence="2">Belongs to the peptidase M67C family.</text>
</comment>
<keyword evidence="5" id="KW-0833">Ubl conjugation pathway</keyword>
<name>W7TM83_9STRA</name>
<dbReference type="SUPFAM" id="SSF102712">
    <property type="entry name" value="JAB1/MPN domain"/>
    <property type="match status" value="1"/>
</dbReference>
<protein>
    <submittedName>
        <fullName evidence="11">Mpn pad-1 domain-containing protein</fullName>
    </submittedName>
</protein>
<keyword evidence="7" id="KW-0862">Zinc</keyword>
<keyword evidence="3" id="KW-0645">Protease</keyword>
<dbReference type="GO" id="GO:0016020">
    <property type="term" value="C:membrane"/>
    <property type="evidence" value="ECO:0007669"/>
    <property type="project" value="TreeGrafter"/>
</dbReference>
<dbReference type="Pfam" id="PF01398">
    <property type="entry name" value="JAB"/>
    <property type="match status" value="1"/>
</dbReference>
<feature type="compositionally biased region" description="Low complexity" evidence="9">
    <location>
        <begin position="1"/>
        <end position="22"/>
    </location>
</feature>
<dbReference type="Gene3D" id="1.20.58.80">
    <property type="entry name" value="Phosphotransferase system, lactose/cellobiose-type IIA subunit"/>
    <property type="match status" value="1"/>
</dbReference>
<dbReference type="PANTHER" id="PTHR12947">
    <property type="entry name" value="AMSH-LIKE PROTEASE"/>
    <property type="match status" value="1"/>
</dbReference>
<keyword evidence="8" id="KW-0482">Metalloprotease</keyword>
<dbReference type="Proteomes" id="UP000019335">
    <property type="component" value="Chromosome 13"/>
</dbReference>
<dbReference type="GO" id="GO:0061578">
    <property type="term" value="F:K63-linked deubiquitinase activity"/>
    <property type="evidence" value="ECO:0007669"/>
    <property type="project" value="InterPro"/>
</dbReference>
<dbReference type="GO" id="GO:0046872">
    <property type="term" value="F:metal ion binding"/>
    <property type="evidence" value="ECO:0007669"/>
    <property type="project" value="UniProtKB-KW"/>
</dbReference>
<dbReference type="AlphaFoldDB" id="W7TM83"/>
<keyword evidence="6" id="KW-0378">Hydrolase</keyword>
<evidence type="ECO:0000256" key="8">
    <source>
        <dbReference type="ARBA" id="ARBA00023049"/>
    </source>
</evidence>
<dbReference type="EMBL" id="AZIL01001180">
    <property type="protein sequence ID" value="EWM24603.1"/>
    <property type="molecule type" value="Genomic_DNA"/>
</dbReference>
<dbReference type="SMART" id="SM00232">
    <property type="entry name" value="JAB_MPN"/>
    <property type="match status" value="1"/>
</dbReference>
<comment type="caution">
    <text evidence="11">The sequence shown here is derived from an EMBL/GenBank/DDBJ whole genome shotgun (WGS) entry which is preliminary data.</text>
</comment>
<dbReference type="MEROPS" id="M67.A14"/>
<dbReference type="GO" id="GO:0006508">
    <property type="term" value="P:proteolysis"/>
    <property type="evidence" value="ECO:0007669"/>
    <property type="project" value="UniProtKB-KW"/>
</dbReference>
<evidence type="ECO:0000256" key="6">
    <source>
        <dbReference type="ARBA" id="ARBA00022801"/>
    </source>
</evidence>
<sequence length="486" mass="53632">MHVYSAPNRSSMPSTSSGGASAEELTRRHLKELDRYVDVPRLNDSTRLSVYYGMSKQVLAQAQEFRRSHDLERAYIFYKRFLRLALDCIPEHVAYKDGTFSRDKNWLVRERRQALKALEEVNADITAETAAYHRRVPPALGVPPAPSFPSRGASLSAASDCSGEDEDLTRRFQRLRGGGAPSYPGIDSSFGQGDTASEENEAPLSPVLTMPEPSAPPLFLDDGPAPQDAAENEGLSARELDAAFQSLRMADGDDEPSQVRRFYPSLPSSRASQPKGEERMGSPLIPGQANWFSKRGKLRPLMLPAGLVGKFLEIADKNSRKPPDGIETCGVLAGVRDGQGLMRCTTLIIPKQEGTSDTVSMTHEEELISFCCSGKHPMGEEGNLLQLGWIHTHPSQSCFMSSVDIHTHCGYQTMLPEAVAVVVALVNSRRPQVGVFRLTEPEGLQLIQRCELRGFHPHPIPDPQIYKSHHTVVWEESGFSVVDLRS</sequence>
<feature type="domain" description="MPN" evidence="10">
    <location>
        <begin position="301"/>
        <end position="442"/>
    </location>
</feature>
<evidence type="ECO:0000256" key="5">
    <source>
        <dbReference type="ARBA" id="ARBA00022786"/>
    </source>
</evidence>
<evidence type="ECO:0000313" key="11">
    <source>
        <dbReference type="EMBL" id="EWM24603.1"/>
    </source>
</evidence>
<dbReference type="InterPro" id="IPR000555">
    <property type="entry name" value="JAMM/MPN+_dom"/>
</dbReference>
<feature type="region of interest" description="Disordered" evidence="9">
    <location>
        <begin position="137"/>
        <end position="206"/>
    </location>
</feature>